<dbReference type="PROSITE" id="PS50178">
    <property type="entry name" value="ZF_FYVE"/>
    <property type="match status" value="1"/>
</dbReference>
<feature type="compositionally biased region" description="Low complexity" evidence="11">
    <location>
        <begin position="539"/>
        <end position="553"/>
    </location>
</feature>
<keyword evidence="7 10" id="KW-0863">Zinc-finger</keyword>
<dbReference type="InterPro" id="IPR002014">
    <property type="entry name" value="VHS_dom"/>
</dbReference>
<dbReference type="PROSITE" id="PS50330">
    <property type="entry name" value="UIM"/>
    <property type="match status" value="2"/>
</dbReference>
<proteinExistence type="inferred from homology"/>
<dbReference type="SMART" id="SM00288">
    <property type="entry name" value="VHS"/>
    <property type="match status" value="1"/>
</dbReference>
<dbReference type="InterPro" id="IPR003903">
    <property type="entry name" value="UIM_dom"/>
</dbReference>
<evidence type="ECO:0000256" key="5">
    <source>
        <dbReference type="ARBA" id="ARBA00022737"/>
    </source>
</evidence>
<dbReference type="Gene3D" id="1.20.5.1940">
    <property type="match status" value="1"/>
</dbReference>
<dbReference type="SMART" id="SM00726">
    <property type="entry name" value="UIM"/>
    <property type="match status" value="2"/>
</dbReference>
<dbReference type="GO" id="GO:0008270">
    <property type="term" value="F:zinc ion binding"/>
    <property type="evidence" value="ECO:0007669"/>
    <property type="project" value="UniProtKB-KW"/>
</dbReference>
<keyword evidence="15" id="KW-1185">Reference proteome</keyword>
<dbReference type="InterPro" id="IPR049425">
    <property type="entry name" value="Vps27_GAT-like"/>
</dbReference>
<feature type="compositionally biased region" description="Basic and acidic residues" evidence="11">
    <location>
        <begin position="668"/>
        <end position="681"/>
    </location>
</feature>
<evidence type="ECO:0000256" key="8">
    <source>
        <dbReference type="ARBA" id="ARBA00022833"/>
    </source>
</evidence>
<evidence type="ECO:0000256" key="3">
    <source>
        <dbReference type="ARBA" id="ARBA00017753"/>
    </source>
</evidence>
<keyword evidence="8" id="KW-0862">Zinc</keyword>
<dbReference type="Pfam" id="PF01363">
    <property type="entry name" value="FYVE"/>
    <property type="match status" value="1"/>
</dbReference>
<dbReference type="InterPro" id="IPR008942">
    <property type="entry name" value="ENTH_VHS"/>
</dbReference>
<gene>
    <name evidence="14" type="primary">VPS27</name>
    <name evidence="14" type="ORF">ATY40_BA7504293</name>
</gene>
<dbReference type="GO" id="GO:0010008">
    <property type="term" value="C:endosome membrane"/>
    <property type="evidence" value="ECO:0007669"/>
    <property type="project" value="UniProtKB-SubCell"/>
</dbReference>
<dbReference type="Gene3D" id="6.10.140.100">
    <property type="match status" value="1"/>
</dbReference>
<dbReference type="GO" id="GO:0033565">
    <property type="term" value="C:ESCRT-0 complex"/>
    <property type="evidence" value="ECO:0007669"/>
    <property type="project" value="TreeGrafter"/>
</dbReference>
<dbReference type="EMBL" id="CP014586">
    <property type="protein sequence ID" value="ANZ76465.1"/>
    <property type="molecule type" value="Genomic_DNA"/>
</dbReference>
<dbReference type="PANTHER" id="PTHR47794">
    <property type="entry name" value="VACUOLAR PROTEIN SORTING-ASSOCIATED PROTEIN 27"/>
    <property type="match status" value="1"/>
</dbReference>
<evidence type="ECO:0000256" key="11">
    <source>
        <dbReference type="SAM" id="MobiDB-lite"/>
    </source>
</evidence>
<evidence type="ECO:0000256" key="1">
    <source>
        <dbReference type="ARBA" id="ARBA00004125"/>
    </source>
</evidence>
<evidence type="ECO:0000256" key="7">
    <source>
        <dbReference type="ARBA" id="ARBA00022771"/>
    </source>
</evidence>
<organism evidence="14 15">
    <name type="scientific">Komagataella pastoris</name>
    <name type="common">Yeast</name>
    <name type="synonym">Pichia pastoris</name>
    <dbReference type="NCBI Taxonomy" id="4922"/>
    <lineage>
        <taxon>Eukaryota</taxon>
        <taxon>Fungi</taxon>
        <taxon>Dikarya</taxon>
        <taxon>Ascomycota</taxon>
        <taxon>Saccharomycotina</taxon>
        <taxon>Pichiomycetes</taxon>
        <taxon>Pichiales</taxon>
        <taxon>Pichiaceae</taxon>
        <taxon>Komagataella</taxon>
    </lineage>
</organism>
<evidence type="ECO:0000259" key="13">
    <source>
        <dbReference type="PROSITE" id="PS50179"/>
    </source>
</evidence>
<dbReference type="InterPro" id="IPR000306">
    <property type="entry name" value="Znf_FYVE"/>
</dbReference>
<evidence type="ECO:0000256" key="4">
    <source>
        <dbReference type="ARBA" id="ARBA00022723"/>
    </source>
</evidence>
<dbReference type="GO" id="GO:0043328">
    <property type="term" value="P:protein transport to vacuole involved in ubiquitin-dependent protein catabolic process via the multivesicular body sorting pathway"/>
    <property type="evidence" value="ECO:0007669"/>
    <property type="project" value="TreeGrafter"/>
</dbReference>
<feature type="domain" description="VHS" evidence="13">
    <location>
        <begin position="30"/>
        <end position="148"/>
    </location>
</feature>
<reference evidence="14 15" key="1">
    <citation type="submission" date="2016-02" db="EMBL/GenBank/DDBJ databases">
        <title>Comparative genomic and transcriptomic foundation for Pichia pastoris.</title>
        <authorList>
            <person name="Love K.R."/>
            <person name="Shah K.A."/>
            <person name="Whittaker C.A."/>
            <person name="Wu J."/>
            <person name="Bartlett M.C."/>
            <person name="Ma D."/>
            <person name="Leeson R.L."/>
            <person name="Priest M."/>
            <person name="Young S.K."/>
            <person name="Love J.C."/>
        </authorList>
    </citation>
    <scope>NUCLEOTIDE SEQUENCE [LARGE SCALE GENOMIC DNA]</scope>
    <source>
        <strain evidence="14 15">ATCC 28485</strain>
    </source>
</reference>
<evidence type="ECO:0000259" key="12">
    <source>
        <dbReference type="PROSITE" id="PS50178"/>
    </source>
</evidence>
<dbReference type="Pfam" id="PF00790">
    <property type="entry name" value="VHS"/>
    <property type="match status" value="1"/>
</dbReference>
<dbReference type="GO" id="GO:0006623">
    <property type="term" value="P:protein targeting to vacuole"/>
    <property type="evidence" value="ECO:0007669"/>
    <property type="project" value="TreeGrafter"/>
</dbReference>
<feature type="region of interest" description="Disordered" evidence="11">
    <location>
        <begin position="306"/>
        <end position="325"/>
    </location>
</feature>
<protein>
    <recommendedName>
        <fullName evidence="3">Vacuolar protein sorting-associated protein 27</fullName>
    </recommendedName>
</protein>
<sequence>MSWFSGKNSVPLENKINEATSEFIPDGEIDLEVSLEITDIIRSKQVTPRDAMRALKRRFMGSNNPNIQKSSIKLIDFCIKNGGIHFVQEISTKEFLDPIVLKLHDKSLNSEVKALILDSIQNWSILFSTNPKLEYVTTIYNKLQDEKIFEFPSIYHTETIGASFIESEVAPEWMDSDACMICSDLFTMINRKHHCRSCGGVFCGQHSAKRCKLPKLGITLPVRVCDNCYDQHKSRKHRHKNSNSVTTAAAPSDADMDADLKLAIELSLKDSGGSQYPVPFAEPKASSTSKADEDDEEMKAAIEASLKDLKQSQPPNPQTKTEDETPNYYANLLPTASVDTTPVSNQQPEVVTYRPANEIPISEEERRFRQNEVTGSEVADIHLFSTLVERLREQPTGSVLQDQELQNLHSKVTLMRPKLNKSVADSVQKYDQFVDMYSKIDTITRLYDELLEIRLAHVTGRPLHPQSTGRSSIHFRQPGSRFSSIDHSSQHPLEDPTHHIQQPYYEPSSDSQHPPALALSSEPPNDLTYPSEPAQYQVSPPSRRQSYQSHSSYPAPPQLARVDSNLPQHAANSIYPAPPQLARVDSALSREPSHSNYPPEQHPYPQAGHPNYQQNPPMYAGSPKDTRTPAEFSPEYSNIPESAETPLGYPQPPHETHPEPYSPQYSYDKYDQREVQRHDSVRYNPAPNYVNSGYSYPRADQMQNQPQANAANREQPTAWPQVPQNTPPPVPTVEAKEPDAPLIEL</sequence>
<feature type="region of interest" description="Disordered" evidence="11">
    <location>
        <begin position="585"/>
        <end position="745"/>
    </location>
</feature>
<dbReference type="Gene3D" id="1.25.40.90">
    <property type="match status" value="1"/>
</dbReference>
<name>A0A1B2JF46_PICPA</name>
<keyword evidence="6" id="KW-0967">Endosome</keyword>
<dbReference type="InterPro" id="IPR013083">
    <property type="entry name" value="Znf_RING/FYVE/PHD"/>
</dbReference>
<dbReference type="SUPFAM" id="SSF57903">
    <property type="entry name" value="FYVE/PHD zinc finger"/>
    <property type="match status" value="1"/>
</dbReference>
<accession>A0A1B2JF46</accession>
<dbReference type="GO" id="GO:0043130">
    <property type="term" value="F:ubiquitin binding"/>
    <property type="evidence" value="ECO:0007669"/>
    <property type="project" value="InterPro"/>
</dbReference>
<dbReference type="Gene3D" id="3.30.40.10">
    <property type="entry name" value="Zinc/RING finger domain, C3HC4 (zinc finger)"/>
    <property type="match status" value="1"/>
</dbReference>
<evidence type="ECO:0000256" key="9">
    <source>
        <dbReference type="ARBA" id="ARBA00023136"/>
    </source>
</evidence>
<comment type="subcellular location">
    <subcellularLocation>
        <location evidence="1">Endosome membrane</location>
        <topology evidence="1">Peripheral membrane protein</topology>
        <orientation evidence="1">Cytoplasmic side</orientation>
    </subcellularLocation>
</comment>
<evidence type="ECO:0000256" key="6">
    <source>
        <dbReference type="ARBA" id="ARBA00022753"/>
    </source>
</evidence>
<dbReference type="PANTHER" id="PTHR47794:SF1">
    <property type="entry name" value="VACUOLAR PROTEIN SORTING-ASSOCIATED PROTEIN 27"/>
    <property type="match status" value="1"/>
</dbReference>
<dbReference type="PROSITE" id="PS50179">
    <property type="entry name" value="VHS"/>
    <property type="match status" value="1"/>
</dbReference>
<evidence type="ECO:0000256" key="2">
    <source>
        <dbReference type="ARBA" id="ARBA00008597"/>
    </source>
</evidence>
<dbReference type="GO" id="GO:0032266">
    <property type="term" value="F:phosphatidylinositol-3-phosphate binding"/>
    <property type="evidence" value="ECO:0007669"/>
    <property type="project" value="UniProtKB-ARBA"/>
</dbReference>
<dbReference type="InterPro" id="IPR017455">
    <property type="entry name" value="Znf_FYVE-rel"/>
</dbReference>
<feature type="region of interest" description="Disordered" evidence="11">
    <location>
        <begin position="461"/>
        <end position="561"/>
    </location>
</feature>
<dbReference type="OrthoDB" id="957735at2759"/>
<evidence type="ECO:0000256" key="10">
    <source>
        <dbReference type="PROSITE-ProRule" id="PRU00091"/>
    </source>
</evidence>
<keyword evidence="4" id="KW-0479">Metal-binding</keyword>
<dbReference type="Pfam" id="PF21356">
    <property type="entry name" value="Vps27_GAT-like"/>
    <property type="match status" value="1"/>
</dbReference>
<keyword evidence="5" id="KW-0677">Repeat</keyword>
<dbReference type="InterPro" id="IPR011011">
    <property type="entry name" value="Znf_FYVE_PHD"/>
</dbReference>
<dbReference type="SMART" id="SM00064">
    <property type="entry name" value="FYVE"/>
    <property type="match status" value="1"/>
</dbReference>
<feature type="compositionally biased region" description="Low complexity" evidence="11">
    <location>
        <begin position="703"/>
        <end position="712"/>
    </location>
</feature>
<comment type="similarity">
    <text evidence="2">Belongs to the VPS27 family.</text>
</comment>
<feature type="compositionally biased region" description="Basic and acidic residues" evidence="11">
    <location>
        <begin position="488"/>
        <end position="498"/>
    </location>
</feature>
<dbReference type="SUPFAM" id="SSF48464">
    <property type="entry name" value="ENTH/VHS domain"/>
    <property type="match status" value="1"/>
</dbReference>
<feature type="region of interest" description="Disordered" evidence="11">
    <location>
        <begin position="273"/>
        <end position="297"/>
    </location>
</feature>
<dbReference type="Proteomes" id="UP000094565">
    <property type="component" value="Chromosome 3"/>
</dbReference>
<keyword evidence="9" id="KW-0472">Membrane</keyword>
<dbReference type="CDD" id="cd16979">
    <property type="entry name" value="VHS_Vps27"/>
    <property type="match status" value="1"/>
</dbReference>
<dbReference type="AlphaFoldDB" id="A0A1B2JF46"/>
<evidence type="ECO:0000313" key="15">
    <source>
        <dbReference type="Proteomes" id="UP000094565"/>
    </source>
</evidence>
<evidence type="ECO:0000313" key="14">
    <source>
        <dbReference type="EMBL" id="ANZ76465.1"/>
    </source>
</evidence>
<feature type="domain" description="FYVE-type" evidence="12">
    <location>
        <begin position="173"/>
        <end position="233"/>
    </location>
</feature>